<dbReference type="EMBL" id="GISG01245750">
    <property type="protein sequence ID" value="MBA4669983.1"/>
    <property type="molecule type" value="Transcribed_RNA"/>
</dbReference>
<organism evidence="15">
    <name type="scientific">Opuntia streptacantha</name>
    <name type="common">Prickly pear cactus</name>
    <name type="synonym">Opuntia cardona</name>
    <dbReference type="NCBI Taxonomy" id="393608"/>
    <lineage>
        <taxon>Eukaryota</taxon>
        <taxon>Viridiplantae</taxon>
        <taxon>Streptophyta</taxon>
        <taxon>Embryophyta</taxon>
        <taxon>Tracheophyta</taxon>
        <taxon>Spermatophyta</taxon>
        <taxon>Magnoliopsida</taxon>
        <taxon>eudicotyledons</taxon>
        <taxon>Gunneridae</taxon>
        <taxon>Pentapetalae</taxon>
        <taxon>Caryophyllales</taxon>
        <taxon>Cactineae</taxon>
        <taxon>Cactaceae</taxon>
        <taxon>Opuntioideae</taxon>
        <taxon>Opuntia</taxon>
    </lineage>
</organism>
<name>A0A7C9EMR6_OPUST</name>
<keyword evidence="8 11" id="KW-1133">Transmembrane helix</keyword>
<evidence type="ECO:0000256" key="2">
    <source>
        <dbReference type="ARBA" id="ARBA00007904"/>
    </source>
</evidence>
<evidence type="ECO:0000256" key="10">
    <source>
        <dbReference type="ARBA" id="ARBA00023180"/>
    </source>
</evidence>
<keyword evidence="10" id="KW-0325">Glycoprotein</keyword>
<evidence type="ECO:0000256" key="5">
    <source>
        <dbReference type="ARBA" id="ARBA00022692"/>
    </source>
</evidence>
<evidence type="ECO:0000256" key="3">
    <source>
        <dbReference type="ARBA" id="ARBA00011276"/>
    </source>
</evidence>
<dbReference type="InterPro" id="IPR058545">
    <property type="entry name" value="Beta-prop_EMC1_1st"/>
</dbReference>
<evidence type="ECO:0000256" key="11">
    <source>
        <dbReference type="SAM" id="Phobius"/>
    </source>
</evidence>
<dbReference type="AlphaFoldDB" id="A0A7C9EMR6"/>
<dbReference type="Pfam" id="PF25293">
    <property type="entry name" value="Beta-prop_EMC1_N"/>
    <property type="match status" value="1"/>
</dbReference>
<dbReference type="GO" id="GO:0072546">
    <property type="term" value="C:EMC complex"/>
    <property type="evidence" value="ECO:0007669"/>
    <property type="project" value="InterPro"/>
</dbReference>
<evidence type="ECO:0000313" key="15">
    <source>
        <dbReference type="EMBL" id="MBA4669983.1"/>
    </source>
</evidence>
<evidence type="ECO:0000256" key="6">
    <source>
        <dbReference type="ARBA" id="ARBA00022729"/>
    </source>
</evidence>
<feature type="signal peptide" evidence="12">
    <location>
        <begin position="1"/>
        <end position="21"/>
    </location>
</feature>
<keyword evidence="6 12" id="KW-0732">Signal</keyword>
<dbReference type="InterPro" id="IPR015943">
    <property type="entry name" value="WD40/YVTN_repeat-like_dom_sf"/>
</dbReference>
<dbReference type="InterPro" id="IPR026895">
    <property type="entry name" value="EMC1"/>
</dbReference>
<comment type="subunit">
    <text evidence="3">Component of the ER membrane protein complex (EMC).</text>
</comment>
<dbReference type="Gene3D" id="2.130.10.10">
    <property type="entry name" value="YVTN repeat-like/Quinoprotein amine dehydrogenase"/>
    <property type="match status" value="1"/>
</dbReference>
<dbReference type="PANTHER" id="PTHR21573:SF0">
    <property type="entry name" value="ER MEMBRANE PROTEIN COMPLEX SUBUNIT 1"/>
    <property type="match status" value="1"/>
</dbReference>
<comment type="similarity">
    <text evidence="2">Belongs to the EMC1 family.</text>
</comment>
<reference evidence="15" key="2">
    <citation type="submission" date="2020-07" db="EMBL/GenBank/DDBJ databases">
        <authorList>
            <person name="Vera ALvarez R."/>
            <person name="Arias-Moreno D.M."/>
            <person name="Jimenez-Jacinto V."/>
            <person name="Jimenez-Bremont J.F."/>
            <person name="Swaminathan K."/>
            <person name="Moose S.P."/>
            <person name="Guerrero-Gonzalez M.L."/>
            <person name="Marino-Ramirez L."/>
            <person name="Landsman D."/>
            <person name="Rodriguez-Kessler M."/>
            <person name="Delgado-Sanchez P."/>
        </authorList>
    </citation>
    <scope>NUCLEOTIDE SEQUENCE</scope>
    <source>
        <tissue evidence="15">Cladode</tissue>
    </source>
</reference>
<dbReference type="GO" id="GO:0034975">
    <property type="term" value="P:protein folding in endoplasmic reticulum"/>
    <property type="evidence" value="ECO:0007669"/>
    <property type="project" value="TreeGrafter"/>
</dbReference>
<evidence type="ECO:0000256" key="7">
    <source>
        <dbReference type="ARBA" id="ARBA00022824"/>
    </source>
</evidence>
<keyword evidence="9 11" id="KW-0472">Membrane</keyword>
<sequence length="985" mass="109847">MAMAIRISLLLFLFFSSSVPSFSLYEDQVGLMDWHKQYLGKVKQAVFHTQKAGRKRLIVSTEENVLASLDLRRGEIFWRHVLGDNDGIDHIAHALGKYVITLSSGGSILRAWNLPDGQMIWESFLAGKKPSKLSLMTVIDLKVDKDNVILVYSNGCVCAVSSIDGAILWNIELDTESLELQQLIEPVSGDILYALGYSGASQLHAYGINIKTGELIQHDSVELPNGFSGEVSLLSSDMLVTLDASCTILVTLGLKDGKISFEEEHIRNLVPGFSGAATLLSSKLHGMFAMKYSSYVVFLGVNDKGKLQLVDKTDNVAAISDMLPFTEEQQAFGIVQHQGSKIQLTVKLGHDYSNDLLKESIQMEHQRGLVQKVFINNYIRTDRSHGFRALVVMEDHSLLLLQQGGIVWSREDGLSSVVDVTTSELPVEKKGVSVAKVEEGFLEWLKGHMLKLKGTLMLASPEDMAAIQALRLKSSEKSKLTRDHNGFRKLFIVLTKAGKLLALHSGDGRVVWSLLLPSLRKTEICENPVALNLYQWQVPHHHALDEDPAVLVVGRCGCGLEAPGVLSVVDAYTGKELNSLIASHSIAEVIPLPFADPTEKRLHLIIDAERNVHLYPRTPEAAVIFQREFLNVYWYSVDTEDGILRGHALKSNCLTEEDDEFCYSSRDLWSIILPSDTEKIIATATRKPNEVVHTQAKVMGDRDVLYKYISKNLLFVATVAPKAAGAIGSVTPDEAWLVVYLIDTVTGRILHRMTHYGSQGPVRPVFSENWVVYHYFNLRAHRYEMSVIEFYDLSRADNKDVWKLILGKHNLTSPISSYSRPEIMTKSQSYFFTHSVKTMAVTLTAKGITAKQLLIGTIGDQVLGLDKRFLDPRRSANPTPAEREEGIMPYTDTLPIIPQSYVTHSLKVEGLRGIISVPAKLESTSLVFAYGVDLFFTRVAPSRTYDSLTEDFSYALLLITIVALVAAIFVTWILSERKELRDKWR</sequence>
<proteinExistence type="inferred from homology"/>
<evidence type="ECO:0000256" key="1">
    <source>
        <dbReference type="ARBA" id="ARBA00004115"/>
    </source>
</evidence>
<evidence type="ECO:0000259" key="13">
    <source>
        <dbReference type="Pfam" id="PF07774"/>
    </source>
</evidence>
<evidence type="ECO:0000256" key="9">
    <source>
        <dbReference type="ARBA" id="ARBA00023136"/>
    </source>
</evidence>
<evidence type="ECO:0000256" key="4">
    <source>
        <dbReference type="ARBA" id="ARBA00020824"/>
    </source>
</evidence>
<evidence type="ECO:0000259" key="14">
    <source>
        <dbReference type="Pfam" id="PF25293"/>
    </source>
</evidence>
<dbReference type="SUPFAM" id="SSF50998">
    <property type="entry name" value="Quinoprotein alcohol dehydrogenase-like"/>
    <property type="match status" value="1"/>
</dbReference>
<dbReference type="Pfam" id="PF07774">
    <property type="entry name" value="EMC1_C"/>
    <property type="match status" value="1"/>
</dbReference>
<accession>A0A7C9EMR6</accession>
<dbReference type="InterPro" id="IPR011047">
    <property type="entry name" value="Quinoprotein_ADH-like_sf"/>
</dbReference>
<feature type="domain" description="EMC1 first beta-propeller" evidence="14">
    <location>
        <begin position="24"/>
        <end position="412"/>
    </location>
</feature>
<dbReference type="InterPro" id="IPR011678">
    <property type="entry name" value="EMC1_C"/>
</dbReference>
<keyword evidence="5 11" id="KW-0812">Transmembrane</keyword>
<feature type="transmembrane region" description="Helical" evidence="11">
    <location>
        <begin position="952"/>
        <end position="975"/>
    </location>
</feature>
<reference evidence="15" key="1">
    <citation type="journal article" date="2013" name="J. Plant Res.">
        <title>Effect of fungi and light on seed germination of three Opuntia species from semiarid lands of central Mexico.</title>
        <authorList>
            <person name="Delgado-Sanchez P."/>
            <person name="Jimenez-Bremont J.F."/>
            <person name="Guerrero-Gonzalez Mde L."/>
            <person name="Flores J."/>
        </authorList>
    </citation>
    <scope>NUCLEOTIDE SEQUENCE</scope>
    <source>
        <tissue evidence="15">Cladode</tissue>
    </source>
</reference>
<dbReference type="PANTHER" id="PTHR21573">
    <property type="entry name" value="ER MEMBRANE PROTEIN COMPLEX SUBUNIT 1"/>
    <property type="match status" value="1"/>
</dbReference>
<comment type="subcellular location">
    <subcellularLocation>
        <location evidence="1">Endoplasmic reticulum membrane</location>
        <topology evidence="1">Single-pass type I membrane protein</topology>
    </subcellularLocation>
</comment>
<feature type="domain" description="ER membrane protein complex subunit 1 C-terminal" evidence="13">
    <location>
        <begin position="767"/>
        <end position="984"/>
    </location>
</feature>
<evidence type="ECO:0000256" key="8">
    <source>
        <dbReference type="ARBA" id="ARBA00022989"/>
    </source>
</evidence>
<protein>
    <recommendedName>
        <fullName evidence="4">ER membrane protein complex subunit 1</fullName>
    </recommendedName>
</protein>
<keyword evidence="7" id="KW-0256">Endoplasmic reticulum</keyword>
<evidence type="ECO:0000256" key="12">
    <source>
        <dbReference type="SAM" id="SignalP"/>
    </source>
</evidence>
<feature type="chain" id="PRO_5027832943" description="ER membrane protein complex subunit 1" evidence="12">
    <location>
        <begin position="22"/>
        <end position="985"/>
    </location>
</feature>